<proteinExistence type="inferred from homology"/>
<evidence type="ECO:0000256" key="3">
    <source>
        <dbReference type="ARBA" id="ARBA00022692"/>
    </source>
</evidence>
<feature type="transmembrane region" description="Helical" evidence="8">
    <location>
        <begin position="49"/>
        <end position="72"/>
    </location>
</feature>
<sequence length="115" mass="13128">MQLLLLVRTKLELIITELAQEIAERSSVIDETRPVRPSDELFWFHSPTLVLNLIHFILVQNSFEIAFIVWIWSTDGFKSCIMGELGLIIPRLVIGVIVQVLCSYSTLPLYALVTQ</sequence>
<dbReference type="Proteomes" id="UP000189701">
    <property type="component" value="Unplaced"/>
</dbReference>
<comment type="subcellular location">
    <subcellularLocation>
        <location evidence="1">Membrane</location>
        <topology evidence="1">Multi-pass membrane protein</topology>
    </subcellularLocation>
</comment>
<keyword evidence="5 8" id="KW-1133">Transmembrane helix</keyword>
<dbReference type="Pfam" id="PF03094">
    <property type="entry name" value="Mlo"/>
    <property type="match status" value="1"/>
</dbReference>
<keyword evidence="9" id="KW-1185">Reference proteome</keyword>
<evidence type="ECO:0000256" key="4">
    <source>
        <dbReference type="ARBA" id="ARBA00022821"/>
    </source>
</evidence>
<keyword evidence="6 8" id="KW-0472">Membrane</keyword>
<evidence type="ECO:0000313" key="9">
    <source>
        <dbReference type="Proteomes" id="UP000189701"/>
    </source>
</evidence>
<evidence type="ECO:0000313" key="10">
    <source>
        <dbReference type="RefSeq" id="XP_009794624.1"/>
    </source>
</evidence>
<dbReference type="STRING" id="4096.A0A1U7Y5V6"/>
<dbReference type="eggNOG" id="ENOG502QSME">
    <property type="taxonomic scope" value="Eukaryota"/>
</dbReference>
<dbReference type="RefSeq" id="XP_009794624.1">
    <property type="nucleotide sequence ID" value="XM_009796322.1"/>
</dbReference>
<dbReference type="PANTHER" id="PTHR31942:SF54">
    <property type="entry name" value="MLO-LIKE PROTEIN 13"/>
    <property type="match status" value="1"/>
</dbReference>
<evidence type="ECO:0000256" key="5">
    <source>
        <dbReference type="ARBA" id="ARBA00022989"/>
    </source>
</evidence>
<dbReference type="PANTHER" id="PTHR31942">
    <property type="entry name" value="MLO-LIKE PROTEIN 1"/>
    <property type="match status" value="1"/>
</dbReference>
<reference evidence="10" key="2">
    <citation type="submission" date="2025-08" db="UniProtKB">
        <authorList>
            <consortium name="RefSeq"/>
        </authorList>
    </citation>
    <scope>IDENTIFICATION</scope>
    <source>
        <tissue evidence="10">Leaf</tissue>
    </source>
</reference>
<accession>A0A1U7Y5V6</accession>
<evidence type="ECO:0000256" key="1">
    <source>
        <dbReference type="ARBA" id="ARBA00004141"/>
    </source>
</evidence>
<comment type="similarity">
    <text evidence="2">Belongs to the MLO family.</text>
</comment>
<dbReference type="GO" id="GO:0006952">
    <property type="term" value="P:defense response"/>
    <property type="evidence" value="ECO:0007669"/>
    <property type="project" value="UniProtKB-KW"/>
</dbReference>
<dbReference type="GO" id="GO:0016020">
    <property type="term" value="C:membrane"/>
    <property type="evidence" value="ECO:0007669"/>
    <property type="project" value="UniProtKB-SubCell"/>
</dbReference>
<evidence type="ECO:0000256" key="8">
    <source>
        <dbReference type="SAM" id="Phobius"/>
    </source>
</evidence>
<keyword evidence="3 8" id="KW-0812">Transmembrane</keyword>
<reference evidence="9" key="1">
    <citation type="journal article" date="2013" name="Genome Biol.">
        <title>Reference genomes and transcriptomes of Nicotiana sylvestris and Nicotiana tomentosiformis.</title>
        <authorList>
            <person name="Sierro N."/>
            <person name="Battey J.N."/>
            <person name="Ouadi S."/>
            <person name="Bovet L."/>
            <person name="Goepfert S."/>
            <person name="Bakaher N."/>
            <person name="Peitsch M.C."/>
            <person name="Ivanov N.V."/>
        </authorList>
    </citation>
    <scope>NUCLEOTIDE SEQUENCE [LARGE SCALE GENOMIC DNA]</scope>
</reference>
<feature type="transmembrane region" description="Helical" evidence="8">
    <location>
        <begin position="92"/>
        <end position="113"/>
    </location>
</feature>
<name>A0A1U7Y5V6_NICSY</name>
<protein>
    <submittedName>
        <fullName evidence="10">MLO-like protein 1</fullName>
    </submittedName>
</protein>
<feature type="non-terminal residue" evidence="10">
    <location>
        <position position="115"/>
    </location>
</feature>
<organism evidence="9 10">
    <name type="scientific">Nicotiana sylvestris</name>
    <name type="common">Wood tobacco</name>
    <name type="synonym">South American tobacco</name>
    <dbReference type="NCBI Taxonomy" id="4096"/>
    <lineage>
        <taxon>Eukaryota</taxon>
        <taxon>Viridiplantae</taxon>
        <taxon>Streptophyta</taxon>
        <taxon>Embryophyta</taxon>
        <taxon>Tracheophyta</taxon>
        <taxon>Spermatophyta</taxon>
        <taxon>Magnoliopsida</taxon>
        <taxon>eudicotyledons</taxon>
        <taxon>Gunneridae</taxon>
        <taxon>Pentapetalae</taxon>
        <taxon>asterids</taxon>
        <taxon>lamiids</taxon>
        <taxon>Solanales</taxon>
        <taxon>Solanaceae</taxon>
        <taxon>Nicotianoideae</taxon>
        <taxon>Nicotianeae</taxon>
        <taxon>Nicotiana</taxon>
    </lineage>
</organism>
<keyword evidence="4" id="KW-0611">Plant defense</keyword>
<dbReference type="AlphaFoldDB" id="A0A1U7Y5V6"/>
<keyword evidence="7" id="KW-0568">Pathogenesis-related protein</keyword>
<dbReference type="InterPro" id="IPR004326">
    <property type="entry name" value="Mlo"/>
</dbReference>
<gene>
    <name evidence="10" type="primary">LOC104241383</name>
</gene>
<evidence type="ECO:0000256" key="2">
    <source>
        <dbReference type="ARBA" id="ARBA00006574"/>
    </source>
</evidence>
<evidence type="ECO:0000256" key="7">
    <source>
        <dbReference type="ARBA" id="ARBA00023265"/>
    </source>
</evidence>
<evidence type="ECO:0000256" key="6">
    <source>
        <dbReference type="ARBA" id="ARBA00023136"/>
    </source>
</evidence>